<dbReference type="InterPro" id="IPR009370">
    <property type="entry name" value="YutD-like"/>
</dbReference>
<feature type="region of interest" description="Disordered" evidence="1">
    <location>
        <begin position="162"/>
        <end position="234"/>
    </location>
</feature>
<name>A0ABS3HYE1_9ENTE</name>
<feature type="region of interest" description="Disordered" evidence="1">
    <location>
        <begin position="1"/>
        <end position="37"/>
    </location>
</feature>
<feature type="compositionally biased region" description="Basic and acidic residues" evidence="1">
    <location>
        <begin position="1"/>
        <end position="23"/>
    </location>
</feature>
<dbReference type="EMBL" id="JAFLWI010000004">
    <property type="protein sequence ID" value="MBO0481477.1"/>
    <property type="molecule type" value="Genomic_DNA"/>
</dbReference>
<protein>
    <submittedName>
        <fullName evidence="2">YutD family protein</fullName>
    </submittedName>
</protein>
<proteinExistence type="predicted"/>
<organism evidence="2 3">
    <name type="scientific">Candidatus Enterococcus courvalinii</name>
    <dbReference type="NCBI Taxonomy" id="2815329"/>
    <lineage>
        <taxon>Bacteria</taxon>
        <taxon>Bacillati</taxon>
        <taxon>Bacillota</taxon>
        <taxon>Bacilli</taxon>
        <taxon>Lactobacillales</taxon>
        <taxon>Enterococcaceae</taxon>
        <taxon>Enterococcus</taxon>
    </lineage>
</organism>
<evidence type="ECO:0000313" key="2">
    <source>
        <dbReference type="EMBL" id="MBO0481477.1"/>
    </source>
</evidence>
<dbReference type="RefSeq" id="WP_206898289.1">
    <property type="nucleotide sequence ID" value="NZ_JAFLWI010000004.1"/>
</dbReference>
<evidence type="ECO:0000313" key="3">
    <source>
        <dbReference type="Proteomes" id="UP000664832"/>
    </source>
</evidence>
<accession>A0ABS3HYE1</accession>
<dbReference type="InterPro" id="IPR038141">
    <property type="entry name" value="YutD-like_sf"/>
</dbReference>
<sequence>MSAKSKEKKQQPVASKEMKETKETPVATAESEATNLVTDELTNALEEIVEEKPKAEKIKGELVTPLDDSNFLVGDRQFRLVANHREGFDAQKLGERYSDVLSRYDYIVGDWGYEQLRLKGFFRADNRRAHPDQRIDSLEDYLYEYCNFGCAYFVIERIGGGDKKEKPTQRRKKKKNYNQTAYIDEKKGPVSSSHKKPVIKKRKEAPKKATAAKESVQQPANEKANFTIRKRKES</sequence>
<dbReference type="Proteomes" id="UP000664832">
    <property type="component" value="Unassembled WGS sequence"/>
</dbReference>
<feature type="compositionally biased region" description="Basic residues" evidence="1">
    <location>
        <begin position="193"/>
        <end position="205"/>
    </location>
</feature>
<evidence type="ECO:0000256" key="1">
    <source>
        <dbReference type="SAM" id="MobiDB-lite"/>
    </source>
</evidence>
<dbReference type="Pfam" id="PF06265">
    <property type="entry name" value="YutD-like"/>
    <property type="match status" value="1"/>
</dbReference>
<gene>
    <name evidence="2" type="ORF">JZO71_03945</name>
</gene>
<dbReference type="Gene3D" id="3.50.4.20">
    <property type="match status" value="1"/>
</dbReference>
<keyword evidence="3" id="KW-1185">Reference proteome</keyword>
<reference evidence="2 3" key="1">
    <citation type="submission" date="2021-03" db="EMBL/GenBank/DDBJ databases">
        <title>Enterococcal diversity collection.</title>
        <authorList>
            <person name="Gilmore M.S."/>
            <person name="Schwartzman J."/>
            <person name="Van Tyne D."/>
            <person name="Martin M."/>
            <person name="Earl A.M."/>
            <person name="Manson A.L."/>
            <person name="Straub T."/>
            <person name="Salamzade R."/>
            <person name="Saavedra J."/>
            <person name="Lebreton F."/>
            <person name="Prichula J."/>
            <person name="Schaufler K."/>
            <person name="Gaca A."/>
            <person name="Sgardioli B."/>
            <person name="Wagenaar J."/>
            <person name="Strong T."/>
        </authorList>
    </citation>
    <scope>NUCLEOTIDE SEQUENCE [LARGE SCALE GENOMIC DNA]</scope>
    <source>
        <strain evidence="2 3">MSG2901</strain>
    </source>
</reference>
<comment type="caution">
    <text evidence="2">The sequence shown here is derived from an EMBL/GenBank/DDBJ whole genome shotgun (WGS) entry which is preliminary data.</text>
</comment>